<dbReference type="GO" id="GO:0004869">
    <property type="term" value="F:cysteine-type endopeptidase inhibitor activity"/>
    <property type="evidence" value="ECO:0007669"/>
    <property type="project" value="InterPro"/>
</dbReference>
<dbReference type="SMART" id="SM00043">
    <property type="entry name" value="CY"/>
    <property type="match status" value="1"/>
</dbReference>
<dbReference type="Pfam" id="PF00031">
    <property type="entry name" value="Cystatin"/>
    <property type="match status" value="1"/>
</dbReference>
<dbReference type="InterPro" id="IPR046350">
    <property type="entry name" value="Cystatin_sf"/>
</dbReference>
<dbReference type="WBParaSite" id="HNAJ_0000154301-mRNA-1">
    <property type="protein sequence ID" value="HNAJ_0000154301-mRNA-1"/>
    <property type="gene ID" value="HNAJ_0000154301"/>
</dbReference>
<evidence type="ECO:0000313" key="4">
    <source>
        <dbReference type="Proteomes" id="UP000278807"/>
    </source>
</evidence>
<feature type="domain" description="Cystatin" evidence="2">
    <location>
        <begin position="58"/>
        <end position="161"/>
    </location>
</feature>
<name>A0A0R3T3G3_RODNA</name>
<feature type="chain" id="PRO_5043131677" evidence="1">
    <location>
        <begin position="36"/>
        <end position="177"/>
    </location>
</feature>
<evidence type="ECO:0000256" key="1">
    <source>
        <dbReference type="SAM" id="SignalP"/>
    </source>
</evidence>
<dbReference type="OrthoDB" id="9937817at2759"/>
<reference evidence="3 4" key="2">
    <citation type="submission" date="2018-11" db="EMBL/GenBank/DDBJ databases">
        <authorList>
            <consortium name="Pathogen Informatics"/>
        </authorList>
    </citation>
    <scope>NUCLEOTIDE SEQUENCE [LARGE SCALE GENOMIC DNA]</scope>
</reference>
<dbReference type="Gene3D" id="3.10.450.10">
    <property type="match status" value="1"/>
</dbReference>
<organism evidence="5">
    <name type="scientific">Rodentolepis nana</name>
    <name type="common">Dwarf tapeworm</name>
    <name type="synonym">Hymenolepis nana</name>
    <dbReference type="NCBI Taxonomy" id="102285"/>
    <lineage>
        <taxon>Eukaryota</taxon>
        <taxon>Metazoa</taxon>
        <taxon>Spiralia</taxon>
        <taxon>Lophotrochozoa</taxon>
        <taxon>Platyhelminthes</taxon>
        <taxon>Cestoda</taxon>
        <taxon>Eucestoda</taxon>
        <taxon>Cyclophyllidea</taxon>
        <taxon>Hymenolepididae</taxon>
        <taxon>Rodentolepis</taxon>
    </lineage>
</organism>
<reference evidence="5" key="1">
    <citation type="submission" date="2017-02" db="UniProtKB">
        <authorList>
            <consortium name="WormBaseParasite"/>
        </authorList>
    </citation>
    <scope>IDENTIFICATION</scope>
</reference>
<dbReference type="EMBL" id="UZAE01000611">
    <property type="protein sequence ID" value="VDN97401.1"/>
    <property type="molecule type" value="Genomic_DNA"/>
</dbReference>
<keyword evidence="4" id="KW-1185">Reference proteome</keyword>
<dbReference type="InterPro" id="IPR000010">
    <property type="entry name" value="Cystatin_dom"/>
</dbReference>
<evidence type="ECO:0000259" key="2">
    <source>
        <dbReference type="SMART" id="SM00043"/>
    </source>
</evidence>
<dbReference type="Proteomes" id="UP000278807">
    <property type="component" value="Unassembled WGS sequence"/>
</dbReference>
<evidence type="ECO:0000313" key="5">
    <source>
        <dbReference type="WBParaSite" id="HNAJ_0000154301-mRNA-1"/>
    </source>
</evidence>
<protein>
    <submittedName>
        <fullName evidence="5">Cystatin domain-containing protein</fullName>
    </submittedName>
</protein>
<sequence length="177" mass="19511">MSIKGVFAIACQILGHNMKFSTVFVILCIFSLSFACKPSGEDEAPILANVEIPKKMLGAPIALTENDMNELYFKKALNTAIKKLNDSNTCHNFKLERVSAATKKVVGGLEYKIKFDVRPIFDGADKEECSQSHYLNSGDVQSVEVLAWLQPWKSDVPQTLAFTSTKTLGSNGMFLNP</sequence>
<gene>
    <name evidence="3" type="ORF">HNAJ_LOCUS1542</name>
</gene>
<evidence type="ECO:0000313" key="3">
    <source>
        <dbReference type="EMBL" id="VDN97401.1"/>
    </source>
</evidence>
<accession>A0A0R3T3G3</accession>
<dbReference type="SUPFAM" id="SSF54403">
    <property type="entry name" value="Cystatin/monellin"/>
    <property type="match status" value="1"/>
</dbReference>
<keyword evidence="1" id="KW-0732">Signal</keyword>
<feature type="signal peptide" evidence="1">
    <location>
        <begin position="1"/>
        <end position="35"/>
    </location>
</feature>
<dbReference type="CDD" id="cd00042">
    <property type="entry name" value="CY"/>
    <property type="match status" value="1"/>
</dbReference>
<dbReference type="AlphaFoldDB" id="A0A0R3T3G3"/>
<proteinExistence type="predicted"/>